<dbReference type="GO" id="GO:0005634">
    <property type="term" value="C:nucleus"/>
    <property type="evidence" value="ECO:0007669"/>
    <property type="project" value="TreeGrafter"/>
</dbReference>
<feature type="compositionally biased region" description="Polar residues" evidence="1">
    <location>
        <begin position="246"/>
        <end position="257"/>
    </location>
</feature>
<gene>
    <name evidence="3" type="ORF">CPB83DRAFT_730735</name>
</gene>
<protein>
    <submittedName>
        <fullName evidence="3">Nuclear fragile X mental retardation-interacting protein 1-domain-containing protein</fullName>
    </submittedName>
</protein>
<evidence type="ECO:0000313" key="4">
    <source>
        <dbReference type="Proteomes" id="UP000807306"/>
    </source>
</evidence>
<dbReference type="GO" id="GO:0000492">
    <property type="term" value="P:box C/D snoRNP assembly"/>
    <property type="evidence" value="ECO:0007669"/>
    <property type="project" value="TreeGrafter"/>
</dbReference>
<proteinExistence type="predicted"/>
<name>A0A9P6ENW1_9AGAR</name>
<feature type="region of interest" description="Disordered" evidence="1">
    <location>
        <begin position="151"/>
        <end position="318"/>
    </location>
</feature>
<dbReference type="Proteomes" id="UP000807306">
    <property type="component" value="Unassembled WGS sequence"/>
</dbReference>
<feature type="non-terminal residue" evidence="3">
    <location>
        <position position="1"/>
    </location>
</feature>
<feature type="domain" description="FMR1-interacting protein 1 conserved" evidence="2">
    <location>
        <begin position="102"/>
        <end position="153"/>
    </location>
</feature>
<sequence>YYGSHYAQAYYGQASVASVPSVGGYCNPQMPTQNTSRPKTLPTYLMSSWYQGGNNRCTQPGCSFTGSQKSVETHMMDRHLIYPPGWAKRKQKSDWDTDPSLKGKPIPIQGTSVILDTPEVIDAWVAERKKRFPTSERVEDKKRKMEEAIARGQLDLSARPNKRQKLGEQQGSRRNNDGAGARRGRGGHHQQRGRGGRNMPQSGKPDTSLPQKPEEPLGAPPLPVLKQSPPSSTDLPGLKKADRDASSFSAHELSSNGDSDEGPEELSSKAPVEIANPQPPETRQVVAVDPVSEPLQPIKKQRGPAQPRPPPKNPFAARPDLLRNLLEPDIRITVSNLSQAIRFIVDNDFLRNVELKAGQAAQQHKIHVLDSQEMGS</sequence>
<dbReference type="InterPro" id="IPR039136">
    <property type="entry name" value="NUFIP1-like"/>
</dbReference>
<keyword evidence="4" id="KW-1185">Reference proteome</keyword>
<comment type="caution">
    <text evidence="3">The sequence shown here is derived from an EMBL/GenBank/DDBJ whole genome shotgun (WGS) entry which is preliminary data.</text>
</comment>
<dbReference type="AlphaFoldDB" id="A0A9P6ENW1"/>
<dbReference type="InterPro" id="IPR019496">
    <property type="entry name" value="NUFIP1_cons_dom"/>
</dbReference>
<accession>A0A9P6ENW1</accession>
<evidence type="ECO:0000313" key="3">
    <source>
        <dbReference type="EMBL" id="KAF9532014.1"/>
    </source>
</evidence>
<feature type="non-terminal residue" evidence="3">
    <location>
        <position position="376"/>
    </location>
</feature>
<evidence type="ECO:0000259" key="2">
    <source>
        <dbReference type="Pfam" id="PF10453"/>
    </source>
</evidence>
<feature type="compositionally biased region" description="Polar residues" evidence="1">
    <location>
        <begin position="199"/>
        <end position="210"/>
    </location>
</feature>
<organism evidence="3 4">
    <name type="scientific">Crepidotus variabilis</name>
    <dbReference type="NCBI Taxonomy" id="179855"/>
    <lineage>
        <taxon>Eukaryota</taxon>
        <taxon>Fungi</taxon>
        <taxon>Dikarya</taxon>
        <taxon>Basidiomycota</taxon>
        <taxon>Agaricomycotina</taxon>
        <taxon>Agaricomycetes</taxon>
        <taxon>Agaricomycetidae</taxon>
        <taxon>Agaricales</taxon>
        <taxon>Agaricineae</taxon>
        <taxon>Crepidotaceae</taxon>
        <taxon>Crepidotus</taxon>
    </lineage>
</organism>
<dbReference type="OrthoDB" id="273070at2759"/>
<dbReference type="GO" id="GO:0003723">
    <property type="term" value="F:RNA binding"/>
    <property type="evidence" value="ECO:0007669"/>
    <property type="project" value="InterPro"/>
</dbReference>
<feature type="compositionally biased region" description="Basic residues" evidence="1">
    <location>
        <begin position="182"/>
        <end position="195"/>
    </location>
</feature>
<reference evidence="3" key="1">
    <citation type="submission" date="2020-11" db="EMBL/GenBank/DDBJ databases">
        <authorList>
            <consortium name="DOE Joint Genome Institute"/>
            <person name="Ahrendt S."/>
            <person name="Riley R."/>
            <person name="Andreopoulos W."/>
            <person name="Labutti K."/>
            <person name="Pangilinan J."/>
            <person name="Ruiz-Duenas F.J."/>
            <person name="Barrasa J.M."/>
            <person name="Sanchez-Garcia M."/>
            <person name="Camarero S."/>
            <person name="Miyauchi S."/>
            <person name="Serrano A."/>
            <person name="Linde D."/>
            <person name="Babiker R."/>
            <person name="Drula E."/>
            <person name="Ayuso-Fernandez I."/>
            <person name="Pacheco R."/>
            <person name="Padilla G."/>
            <person name="Ferreira P."/>
            <person name="Barriuso J."/>
            <person name="Kellner H."/>
            <person name="Castanera R."/>
            <person name="Alfaro M."/>
            <person name="Ramirez L."/>
            <person name="Pisabarro A.G."/>
            <person name="Kuo A."/>
            <person name="Tritt A."/>
            <person name="Lipzen A."/>
            <person name="He G."/>
            <person name="Yan M."/>
            <person name="Ng V."/>
            <person name="Cullen D."/>
            <person name="Martin F."/>
            <person name="Rosso M.-N."/>
            <person name="Henrissat B."/>
            <person name="Hibbett D."/>
            <person name="Martinez A.T."/>
            <person name="Grigoriev I.V."/>
        </authorList>
    </citation>
    <scope>NUCLEOTIDE SEQUENCE</scope>
    <source>
        <strain evidence="3">CBS 506.95</strain>
    </source>
</reference>
<evidence type="ECO:0000256" key="1">
    <source>
        <dbReference type="SAM" id="MobiDB-lite"/>
    </source>
</evidence>
<dbReference type="PANTHER" id="PTHR13309:SF0">
    <property type="entry name" value="FMR1-INTERACTING PROTEIN NUFIP1"/>
    <property type="match status" value="1"/>
</dbReference>
<dbReference type="PANTHER" id="PTHR13309">
    <property type="entry name" value="NUCLEAR FRAGILE X MENTAL RETARDATION PROTEIN INTERACTING PROTEIN 1"/>
    <property type="match status" value="1"/>
</dbReference>
<dbReference type="EMBL" id="MU157833">
    <property type="protein sequence ID" value="KAF9532014.1"/>
    <property type="molecule type" value="Genomic_DNA"/>
</dbReference>
<dbReference type="Pfam" id="PF10453">
    <property type="entry name" value="NUFIP1"/>
    <property type="match status" value="1"/>
</dbReference>